<keyword evidence="1" id="KW-0732">Signal</keyword>
<accession>A0A4Z0AA77</accession>
<reference evidence="2 3" key="1">
    <citation type="submission" date="2019-02" db="EMBL/GenBank/DDBJ databases">
        <title>Genome sequencing of the rare red list fungi Hericium alpestre (H. flagellum).</title>
        <authorList>
            <person name="Buettner E."/>
            <person name="Kellner H."/>
        </authorList>
    </citation>
    <scope>NUCLEOTIDE SEQUENCE [LARGE SCALE GENOMIC DNA]</scope>
    <source>
        <strain evidence="2 3">DSM 108284</strain>
    </source>
</reference>
<comment type="caution">
    <text evidence="2">The sequence shown here is derived from an EMBL/GenBank/DDBJ whole genome shotgun (WGS) entry which is preliminary data.</text>
</comment>
<protein>
    <submittedName>
        <fullName evidence="2">Uncharacterized protein</fullName>
    </submittedName>
</protein>
<dbReference type="OrthoDB" id="3251634at2759"/>
<sequence length="185" mass="19319">MHYSILGSIVSLVPSIHAVWCAPAVSLPDGLDEGKVVGLLNGDLITHLDVLFAVDTVITNLLSANFDVQNLLPLEITIDHVTADAGINGTALIHFDQAFTGFIVPGLGTANSGTFDNVSLTQGVLALLPIVPLGELDILNADVSLRVATINGSLGVPLAMDGLQESDVNTTPDIDSLTFDNSEHL</sequence>
<dbReference type="Proteomes" id="UP000298061">
    <property type="component" value="Unassembled WGS sequence"/>
</dbReference>
<dbReference type="EMBL" id="SFCI01000110">
    <property type="protein sequence ID" value="TFY82428.1"/>
    <property type="molecule type" value="Genomic_DNA"/>
</dbReference>
<organism evidence="2 3">
    <name type="scientific">Hericium alpestre</name>
    <dbReference type="NCBI Taxonomy" id="135208"/>
    <lineage>
        <taxon>Eukaryota</taxon>
        <taxon>Fungi</taxon>
        <taxon>Dikarya</taxon>
        <taxon>Basidiomycota</taxon>
        <taxon>Agaricomycotina</taxon>
        <taxon>Agaricomycetes</taxon>
        <taxon>Russulales</taxon>
        <taxon>Hericiaceae</taxon>
        <taxon>Hericium</taxon>
    </lineage>
</organism>
<dbReference type="AlphaFoldDB" id="A0A4Z0AA77"/>
<gene>
    <name evidence="2" type="ORF">EWM64_g1587</name>
</gene>
<proteinExistence type="predicted"/>
<name>A0A4Z0AA77_9AGAM</name>
<feature type="chain" id="PRO_5021493364" evidence="1">
    <location>
        <begin position="19"/>
        <end position="185"/>
    </location>
</feature>
<keyword evidence="3" id="KW-1185">Reference proteome</keyword>
<evidence type="ECO:0000313" key="2">
    <source>
        <dbReference type="EMBL" id="TFY82428.1"/>
    </source>
</evidence>
<evidence type="ECO:0000313" key="3">
    <source>
        <dbReference type="Proteomes" id="UP000298061"/>
    </source>
</evidence>
<feature type="signal peptide" evidence="1">
    <location>
        <begin position="1"/>
        <end position="18"/>
    </location>
</feature>
<evidence type="ECO:0000256" key="1">
    <source>
        <dbReference type="SAM" id="SignalP"/>
    </source>
</evidence>